<evidence type="ECO:0000256" key="1">
    <source>
        <dbReference type="SAM" id="MobiDB-lite"/>
    </source>
</evidence>
<feature type="transmembrane region" description="Helical" evidence="2">
    <location>
        <begin position="12"/>
        <end position="32"/>
    </location>
</feature>
<organism evidence="3 4">
    <name type="scientific">Actinacidiphila epipremni</name>
    <dbReference type="NCBI Taxonomy" id="2053013"/>
    <lineage>
        <taxon>Bacteria</taxon>
        <taxon>Bacillati</taxon>
        <taxon>Actinomycetota</taxon>
        <taxon>Actinomycetes</taxon>
        <taxon>Kitasatosporales</taxon>
        <taxon>Streptomycetaceae</taxon>
        <taxon>Actinacidiphila</taxon>
    </lineage>
</organism>
<accession>A0ABX0ZI10</accession>
<dbReference type="Proteomes" id="UP000734511">
    <property type="component" value="Unassembled WGS sequence"/>
</dbReference>
<evidence type="ECO:0008006" key="5">
    <source>
        <dbReference type="Google" id="ProtNLM"/>
    </source>
</evidence>
<dbReference type="SUPFAM" id="SSF53850">
    <property type="entry name" value="Periplasmic binding protein-like II"/>
    <property type="match status" value="1"/>
</dbReference>
<sequence length="848" mass="86933">MAAREKTAGRPVLVRFCGVLTAALAAVGLVLLPVPSGNPAHAADSGSDSGSGSAVTKSGTKGPYDDFSGLKVTVEQTKGLRSQAVRVSWTGGQPTLTASGPFGADYLQIMQCWGNSPDGPDRTQCEFGQGPLLSAGAGGLVSQRQVGNPSAQDVNHLYDPAETEYPREGPTRGFIPFQPAVGDAVSDQTNLGTYFSNQNTNEQPYNSTGADGSGQSIFHLDSSADSDVLNCGAVAEGETQPQPCWLVVVPRGTHEPDGTVFKSSAGLLTSALSASNWAQRIVFRLDFAPNESFCPIGQLERPTTGSEMIQEAMGAWEPSLCTGEKITYSYDQQSDDVARDLVLGGAEGSAGLAFIQRPVQPPPGSAPFVHAPVAISGLVIGYNIEVSGSSVQVPRLRLNARLVAKLLTQSYHCDLPGPNSQVFRGKLPQTNPTTLYQDPEFKALNAGFRGIGPCQGGLIVPQNPSDAGAQLWRWLRSDPDAANFLKGKPDPWGMKINASFLDEHADAADSTLADFPRPDPTAWVPAPDHPDLTVNGVGVNPFGGSLHDDATRVRDAYNQALTTPDLLNQPPKLTGNPQQPGMRFEIGLTDVATATRYRLGTAELLNAHGDFVSPTIDAMTKAVNAMKESGTSGVLDQNPALRTPGAYPLTSVTYAAASTGLDAKARSDYATLIRFAAGSGQTPGIGLGLLPPGYAPLTPALKEQAQAAATRLMAGAPSVPAGQSDNGGASGGSMSFTGGGSGGTASSGGGTGGTSAGTGGTPSPGGTPAASAAGGTSGGSTPPGSHNVAESGSSTPGIILGAVRWVLLIVLVAGVAGSLGGPLLMRAGAVHGTGRKLLSLNRGNRKTP</sequence>
<dbReference type="RefSeq" id="WP_167981534.1">
    <property type="nucleotide sequence ID" value="NZ_JAATEJ010000002.1"/>
</dbReference>
<dbReference type="EMBL" id="JAATEJ010000002">
    <property type="protein sequence ID" value="NJP42690.1"/>
    <property type="molecule type" value="Genomic_DNA"/>
</dbReference>
<keyword evidence="2" id="KW-1133">Transmembrane helix</keyword>
<evidence type="ECO:0000256" key="2">
    <source>
        <dbReference type="SAM" id="Phobius"/>
    </source>
</evidence>
<feature type="compositionally biased region" description="Low complexity" evidence="1">
    <location>
        <begin position="42"/>
        <end position="54"/>
    </location>
</feature>
<feature type="region of interest" description="Disordered" evidence="1">
    <location>
        <begin position="38"/>
        <end position="60"/>
    </location>
</feature>
<feature type="compositionally biased region" description="Gly residues" evidence="1">
    <location>
        <begin position="737"/>
        <end position="763"/>
    </location>
</feature>
<feature type="compositionally biased region" description="Low complexity" evidence="1">
    <location>
        <begin position="764"/>
        <end position="785"/>
    </location>
</feature>
<evidence type="ECO:0000313" key="4">
    <source>
        <dbReference type="Proteomes" id="UP000734511"/>
    </source>
</evidence>
<feature type="transmembrane region" description="Helical" evidence="2">
    <location>
        <begin position="805"/>
        <end position="825"/>
    </location>
</feature>
<protein>
    <recommendedName>
        <fullName evidence="5">PBP domain-containing protein</fullName>
    </recommendedName>
</protein>
<gene>
    <name evidence="3" type="ORF">HCN08_04590</name>
</gene>
<feature type="region of interest" description="Disordered" evidence="1">
    <location>
        <begin position="712"/>
        <end position="792"/>
    </location>
</feature>
<comment type="caution">
    <text evidence="3">The sequence shown here is derived from an EMBL/GenBank/DDBJ whole genome shotgun (WGS) entry which is preliminary data.</text>
</comment>
<evidence type="ECO:0000313" key="3">
    <source>
        <dbReference type="EMBL" id="NJP42690.1"/>
    </source>
</evidence>
<keyword evidence="4" id="KW-1185">Reference proteome</keyword>
<name>A0ABX0ZI10_9ACTN</name>
<reference evidence="3 4" key="1">
    <citation type="submission" date="2020-03" db="EMBL/GenBank/DDBJ databases">
        <title>WGS of actinomycetes isolated from Thailand.</title>
        <authorList>
            <person name="Thawai C."/>
        </authorList>
    </citation>
    <scope>NUCLEOTIDE SEQUENCE [LARGE SCALE GENOMIC DNA]</scope>
    <source>
        <strain evidence="3 4">PRB2-1</strain>
    </source>
</reference>
<keyword evidence="2" id="KW-0812">Transmembrane</keyword>
<keyword evidence="2" id="KW-0472">Membrane</keyword>
<proteinExistence type="predicted"/>